<dbReference type="PANTHER" id="PTHR12714">
    <property type="entry name" value="PROTEIN-S ISOPRENYLCYSTEINE O-METHYLTRANSFERASE"/>
    <property type="match status" value="1"/>
</dbReference>
<organism evidence="6 7">
    <name type="scientific">Phlebiopsis gigantea (strain 11061_1 CR5-6)</name>
    <name type="common">White-rot fungus</name>
    <name type="synonym">Peniophora gigantea</name>
    <dbReference type="NCBI Taxonomy" id="745531"/>
    <lineage>
        <taxon>Eukaryota</taxon>
        <taxon>Fungi</taxon>
        <taxon>Dikarya</taxon>
        <taxon>Basidiomycota</taxon>
        <taxon>Agaricomycotina</taxon>
        <taxon>Agaricomycetes</taxon>
        <taxon>Polyporales</taxon>
        <taxon>Phanerochaetaceae</taxon>
        <taxon>Phlebiopsis</taxon>
    </lineage>
</organism>
<evidence type="ECO:0000256" key="1">
    <source>
        <dbReference type="ARBA" id="ARBA00004141"/>
    </source>
</evidence>
<protein>
    <recommendedName>
        <fullName evidence="5">Protein-S-isoprenylcysteine O-methyltransferase</fullName>
        <ecNumber evidence="5">2.1.1.100</ecNumber>
    </recommendedName>
</protein>
<name>A0A0C3S2G7_PHLG1</name>
<keyword evidence="5" id="KW-0256">Endoplasmic reticulum</keyword>
<dbReference type="HOGENOM" id="CLU_065200_6_0_1"/>
<dbReference type="GO" id="GO:0032259">
    <property type="term" value="P:methylation"/>
    <property type="evidence" value="ECO:0007669"/>
    <property type="project" value="UniProtKB-KW"/>
</dbReference>
<keyword evidence="5" id="KW-0808">Transferase</keyword>
<dbReference type="InterPro" id="IPR007269">
    <property type="entry name" value="ICMT_MeTrfase"/>
</dbReference>
<comment type="similarity">
    <text evidence="5">Belongs to the class VI-like SAM-binding methyltransferase superfamily. Isoprenylcysteine carboxyl methyltransferase family.</text>
</comment>
<dbReference type="Pfam" id="PF04140">
    <property type="entry name" value="ICMT"/>
    <property type="match status" value="1"/>
</dbReference>
<evidence type="ECO:0000256" key="4">
    <source>
        <dbReference type="ARBA" id="ARBA00023136"/>
    </source>
</evidence>
<dbReference type="Proteomes" id="UP000053257">
    <property type="component" value="Unassembled WGS sequence"/>
</dbReference>
<reference evidence="6 7" key="1">
    <citation type="journal article" date="2014" name="PLoS Genet.">
        <title>Analysis of the Phlebiopsis gigantea genome, transcriptome and secretome provides insight into its pioneer colonization strategies of wood.</title>
        <authorList>
            <person name="Hori C."/>
            <person name="Ishida T."/>
            <person name="Igarashi K."/>
            <person name="Samejima M."/>
            <person name="Suzuki H."/>
            <person name="Master E."/>
            <person name="Ferreira P."/>
            <person name="Ruiz-Duenas F.J."/>
            <person name="Held B."/>
            <person name="Canessa P."/>
            <person name="Larrondo L.F."/>
            <person name="Schmoll M."/>
            <person name="Druzhinina I.S."/>
            <person name="Kubicek C.P."/>
            <person name="Gaskell J.A."/>
            <person name="Kersten P."/>
            <person name="St John F."/>
            <person name="Glasner J."/>
            <person name="Sabat G."/>
            <person name="Splinter BonDurant S."/>
            <person name="Syed K."/>
            <person name="Yadav J."/>
            <person name="Mgbeahuruike A.C."/>
            <person name="Kovalchuk A."/>
            <person name="Asiegbu F.O."/>
            <person name="Lackner G."/>
            <person name="Hoffmeister D."/>
            <person name="Rencoret J."/>
            <person name="Gutierrez A."/>
            <person name="Sun H."/>
            <person name="Lindquist E."/>
            <person name="Barry K."/>
            <person name="Riley R."/>
            <person name="Grigoriev I.V."/>
            <person name="Henrissat B."/>
            <person name="Kues U."/>
            <person name="Berka R.M."/>
            <person name="Martinez A.T."/>
            <person name="Covert S.F."/>
            <person name="Blanchette R.A."/>
            <person name="Cullen D."/>
        </authorList>
    </citation>
    <scope>NUCLEOTIDE SEQUENCE [LARGE SCALE GENOMIC DNA]</scope>
    <source>
        <strain evidence="6 7">11061_1 CR5-6</strain>
    </source>
</reference>
<feature type="transmembrane region" description="Helical" evidence="5">
    <location>
        <begin position="168"/>
        <end position="186"/>
    </location>
</feature>
<evidence type="ECO:0000256" key="3">
    <source>
        <dbReference type="ARBA" id="ARBA00022989"/>
    </source>
</evidence>
<feature type="transmembrane region" description="Helical" evidence="5">
    <location>
        <begin position="138"/>
        <end position="156"/>
    </location>
</feature>
<dbReference type="OrthoDB" id="422086at2759"/>
<keyword evidence="3 5" id="KW-1133">Transmembrane helix</keyword>
<dbReference type="STRING" id="745531.A0A0C3S2G7"/>
<keyword evidence="4 5" id="KW-0472">Membrane</keyword>
<comment type="catalytic activity">
    <reaction evidence="5">
        <text>[protein]-C-terminal S-[(2E,6E)-farnesyl]-L-cysteine + S-adenosyl-L-methionine = [protein]-C-terminal S-[(2E,6E)-farnesyl]-L-cysteine methyl ester + S-adenosyl-L-homocysteine</text>
        <dbReference type="Rhea" id="RHEA:21672"/>
        <dbReference type="Rhea" id="RHEA-COMP:12125"/>
        <dbReference type="Rhea" id="RHEA-COMP:12126"/>
        <dbReference type="ChEBI" id="CHEBI:57856"/>
        <dbReference type="ChEBI" id="CHEBI:59789"/>
        <dbReference type="ChEBI" id="CHEBI:90510"/>
        <dbReference type="ChEBI" id="CHEBI:90511"/>
        <dbReference type="EC" id="2.1.1.100"/>
    </reaction>
</comment>
<dbReference type="GO" id="GO:0005789">
    <property type="term" value="C:endoplasmic reticulum membrane"/>
    <property type="evidence" value="ECO:0007669"/>
    <property type="project" value="UniProtKB-SubCell"/>
</dbReference>
<keyword evidence="7" id="KW-1185">Reference proteome</keyword>
<dbReference type="EMBL" id="KN840732">
    <property type="protein sequence ID" value="KIP01825.1"/>
    <property type="molecule type" value="Genomic_DNA"/>
</dbReference>
<keyword evidence="5" id="KW-0949">S-adenosyl-L-methionine</keyword>
<accession>A0A0C3S2G7</accession>
<evidence type="ECO:0000256" key="5">
    <source>
        <dbReference type="RuleBase" id="RU362022"/>
    </source>
</evidence>
<proteinExistence type="inferred from homology"/>
<dbReference type="PANTHER" id="PTHR12714:SF9">
    <property type="entry name" value="PROTEIN-S-ISOPRENYLCYSTEINE O-METHYLTRANSFERASE"/>
    <property type="match status" value="1"/>
</dbReference>
<dbReference type="EC" id="2.1.1.100" evidence="5"/>
<keyword evidence="5" id="KW-0489">Methyltransferase</keyword>
<comment type="subcellular location">
    <subcellularLocation>
        <location evidence="5">Endoplasmic reticulum membrane</location>
        <topology evidence="5">Multi-pass membrane protein</topology>
    </subcellularLocation>
    <subcellularLocation>
        <location evidence="1">Membrane</location>
        <topology evidence="1">Multi-pass membrane protein</topology>
    </subcellularLocation>
</comment>
<evidence type="ECO:0000313" key="6">
    <source>
        <dbReference type="EMBL" id="KIP01825.1"/>
    </source>
</evidence>
<dbReference type="GO" id="GO:0004671">
    <property type="term" value="F:protein C-terminal S-isoprenylcysteine carboxyl O-methyltransferase activity"/>
    <property type="evidence" value="ECO:0007669"/>
    <property type="project" value="UniProtKB-EC"/>
</dbReference>
<comment type="caution">
    <text evidence="5">Lacks conserved residue(s) required for the propagation of feature annotation.</text>
</comment>
<sequence length="219" mass="24087">MTPPTPPPSTDEKEKFDGKDAFVSNNIVVTAVKTYKVIYWGNLLCQTAVVLAANFPSAASEDVLSFLTWSSTQARNVQSTPVWLAGCALMALGGGIRLLCYRTLGKFFTWQLAVKKDHALITHGPYAVVRHPSYTGSVMLGIGTVLAHFGPGGWYHECVGYGSWASRLFVGAWGGWSLALIGILLARVPAEDAILRNEFGEEWDAWARRTPYRLIPYVY</sequence>
<dbReference type="Gene3D" id="1.20.120.1630">
    <property type="match status" value="1"/>
</dbReference>
<evidence type="ECO:0000313" key="7">
    <source>
        <dbReference type="Proteomes" id="UP000053257"/>
    </source>
</evidence>
<feature type="transmembrane region" description="Helical" evidence="5">
    <location>
        <begin position="82"/>
        <end position="100"/>
    </location>
</feature>
<keyword evidence="2 5" id="KW-0812">Transmembrane</keyword>
<evidence type="ECO:0000256" key="2">
    <source>
        <dbReference type="ARBA" id="ARBA00022692"/>
    </source>
</evidence>
<dbReference type="AlphaFoldDB" id="A0A0C3S2G7"/>
<gene>
    <name evidence="6" type="ORF">PHLGIDRAFT_32420</name>
</gene>